<evidence type="ECO:0000256" key="2">
    <source>
        <dbReference type="ARBA" id="ARBA00022722"/>
    </source>
</evidence>
<keyword evidence="7" id="KW-0694">RNA-binding</keyword>
<evidence type="ECO:0000256" key="1">
    <source>
        <dbReference type="ARBA" id="ARBA00001946"/>
    </source>
</evidence>
<keyword evidence="8" id="KW-0051">Antiviral defense</keyword>
<keyword evidence="16" id="KW-1185">Reference proteome</keyword>
<evidence type="ECO:0000313" key="16">
    <source>
        <dbReference type="Proteomes" id="UP000323621"/>
    </source>
</evidence>
<dbReference type="Gene3D" id="3.30.420.10">
    <property type="entry name" value="Ribonuclease H-like superfamily/Ribonuclease H"/>
    <property type="match status" value="1"/>
</dbReference>
<evidence type="ECO:0000256" key="5">
    <source>
        <dbReference type="ARBA" id="ARBA00022801"/>
    </source>
</evidence>
<reference evidence="15 16" key="1">
    <citation type="submission" date="2019-08" db="EMBL/GenBank/DDBJ databases">
        <title>Genomes of Antarctic Bizionia species.</title>
        <authorList>
            <person name="Bowman J.P."/>
        </authorList>
    </citation>
    <scope>NUCLEOTIDE SEQUENCE [LARGE SCALE GENOMIC DNA]</scope>
    <source>
        <strain evidence="15 16">IC164</strain>
    </source>
</reference>
<dbReference type="InterPro" id="IPR036397">
    <property type="entry name" value="RNaseH_sf"/>
</dbReference>
<evidence type="ECO:0000256" key="7">
    <source>
        <dbReference type="ARBA" id="ARBA00022884"/>
    </source>
</evidence>
<dbReference type="Pfam" id="PF13395">
    <property type="entry name" value="HNH_4"/>
    <property type="match status" value="1"/>
</dbReference>
<keyword evidence="10" id="KW-0464">Manganese</keyword>
<name>A0ABY3MDY4_9FLAO</name>
<evidence type="ECO:0000256" key="4">
    <source>
        <dbReference type="ARBA" id="ARBA00022759"/>
    </source>
</evidence>
<evidence type="ECO:0000256" key="6">
    <source>
        <dbReference type="ARBA" id="ARBA00022842"/>
    </source>
</evidence>
<dbReference type="PROSITE" id="PS51749">
    <property type="entry name" value="HNH_CAS9"/>
    <property type="match status" value="1"/>
</dbReference>
<comment type="cofactor">
    <cofactor evidence="1">
        <name>Mg(2+)</name>
        <dbReference type="ChEBI" id="CHEBI:18420"/>
    </cofactor>
</comment>
<dbReference type="InterPro" id="IPR003615">
    <property type="entry name" value="HNH_nuc"/>
</dbReference>
<comment type="caution">
    <text evidence="15">The sequence shown here is derived from an EMBL/GenBank/DDBJ whole genome shotgun (WGS) entry which is preliminary data.</text>
</comment>
<evidence type="ECO:0000256" key="10">
    <source>
        <dbReference type="ARBA" id="ARBA00023211"/>
    </source>
</evidence>
<dbReference type="Pfam" id="PF18541">
    <property type="entry name" value="RuvC_III"/>
    <property type="match status" value="1"/>
</dbReference>
<organism evidence="15 16">
    <name type="scientific">Bizionia gelidisalsuginis</name>
    <dbReference type="NCBI Taxonomy" id="291188"/>
    <lineage>
        <taxon>Bacteria</taxon>
        <taxon>Pseudomonadati</taxon>
        <taxon>Bacteroidota</taxon>
        <taxon>Flavobacteriia</taxon>
        <taxon>Flavobacteriales</taxon>
        <taxon>Flavobacteriaceae</taxon>
        <taxon>Bizionia</taxon>
    </lineage>
</organism>
<keyword evidence="5 12" id="KW-0378">Hydrolase</keyword>
<evidence type="ECO:0000256" key="12">
    <source>
        <dbReference type="PROSITE-ProRule" id="PRU01085"/>
    </source>
</evidence>
<keyword evidence="6" id="KW-0460">Magnesium</keyword>
<dbReference type="Proteomes" id="UP000323621">
    <property type="component" value="Unassembled WGS sequence"/>
</dbReference>
<dbReference type="Gene3D" id="1.10.30.50">
    <property type="match status" value="1"/>
</dbReference>
<evidence type="ECO:0000256" key="13">
    <source>
        <dbReference type="SAM" id="Coils"/>
    </source>
</evidence>
<dbReference type="InterPro" id="IPR033114">
    <property type="entry name" value="HNH_CAS9"/>
</dbReference>
<evidence type="ECO:0000256" key="9">
    <source>
        <dbReference type="ARBA" id="ARBA00023125"/>
    </source>
</evidence>
<evidence type="ECO:0000313" key="15">
    <source>
        <dbReference type="EMBL" id="TYC17147.1"/>
    </source>
</evidence>
<dbReference type="InterPro" id="IPR028629">
    <property type="entry name" value="Cas9"/>
</dbReference>
<comment type="subunit">
    <text evidence="11">Monomer. Binds crRNA and tracrRNA.</text>
</comment>
<dbReference type="NCBIfam" id="TIGR01865">
    <property type="entry name" value="cas_Csn1"/>
    <property type="match status" value="1"/>
</dbReference>
<keyword evidence="13" id="KW-0175">Coiled coil</keyword>
<keyword evidence="2 12" id="KW-0540">Nuclease</keyword>
<dbReference type="EMBL" id="VSKN01000002">
    <property type="protein sequence ID" value="TYC17147.1"/>
    <property type="molecule type" value="Genomic_DNA"/>
</dbReference>
<keyword evidence="4 12" id="KW-0255">Endonuclease</keyword>
<dbReference type="RefSeq" id="WP_148380382.1">
    <property type="nucleotide sequence ID" value="NZ_VSKN01000002.1"/>
</dbReference>
<sequence>MRDNFNVDEEKLKSLYHPSAIEVYNKAKRSDKDGKLYLGSPLISAIKNPMAMRALHQLRKVINQLINDDVIDENTTIRIEMARELKSANERGAIRQWQNGLQNNRNYYIEDIKKLYKEDCGLDIEPSEDEVLKFQLWIEQNKVCLYTGKNISICDFIGANPKFDIEHTIPRSKSLDNSQNNKTLCCSVYNRDIKKNKIPSECNNHNEILPRIKHWYAKYKGLENQIRDINKKVRASTTKENRDTNIQKRAKLRFEYNYYRNKYKTFTMVEVPRGFKNSQSVDIGIISKYGNLFLKSLFAQVYPVKGKTTSNLREVWGLDKKERINHAHHAKDAVVVACCSKDINDALAEYYHNYEDYKFYGKPKPSFKHRIPWKGFNNDVNNFDDNTLISHHTSDVLPIQSKKAIRKRGIIQRNENGEIKYKQGDTVRGALHKESFYGAIKREEKNKKGEVQEVIKYVFRKPLEDFSDTDLKNIVDDTVKEIVISGRKQEKLLKKEIEALKKQINKVDDTEEAILITQIEAFTNIIENELYVLPNQKGDPVPIKKIRYFTTDVKVPLEIKKHRDISRHEHKQHYFTKNDSNYCMAIYEGVNPKDKVERSNTLVNNLDAGSYFKKSNTDNKIYPIVPEKDENNNPLKYILTKGKMVLIYDKTPKELYEMEQQQLLEHLFKITQLDVEASCIKLLHHTEAREKKVITSFMGLKSGMKGGKNIGEYKKFPWLKVGVNSFDCLVEGYDFKISPAGKLSFLKHL</sequence>
<feature type="coiled-coil region" evidence="13">
    <location>
        <begin position="212"/>
        <end position="239"/>
    </location>
</feature>
<evidence type="ECO:0000256" key="8">
    <source>
        <dbReference type="ARBA" id="ARBA00023118"/>
    </source>
</evidence>
<evidence type="ECO:0000256" key="3">
    <source>
        <dbReference type="ARBA" id="ARBA00022723"/>
    </source>
</evidence>
<gene>
    <name evidence="15" type="ORF">ES677_02915</name>
</gene>
<evidence type="ECO:0000256" key="11">
    <source>
        <dbReference type="ARBA" id="ARBA00046380"/>
    </source>
</evidence>
<evidence type="ECO:0000259" key="14">
    <source>
        <dbReference type="PROSITE" id="PS51749"/>
    </source>
</evidence>
<keyword evidence="3" id="KW-0479">Metal-binding</keyword>
<proteinExistence type="predicted"/>
<feature type="domain" description="HNH Cas9-type" evidence="14">
    <location>
        <begin position="87"/>
        <end position="251"/>
    </location>
</feature>
<dbReference type="InterPro" id="IPR041383">
    <property type="entry name" value="RuvC_III"/>
</dbReference>
<protein>
    <recommendedName>
        <fullName evidence="14">HNH Cas9-type domain-containing protein</fullName>
    </recommendedName>
</protein>
<keyword evidence="9 12" id="KW-0238">DNA-binding</keyword>
<accession>A0ABY3MDY4</accession>